<evidence type="ECO:0000313" key="11">
    <source>
        <dbReference type="Proteomes" id="UP000480684"/>
    </source>
</evidence>
<keyword evidence="11" id="KW-1185">Reference proteome</keyword>
<dbReference type="InterPro" id="IPR047347">
    <property type="entry name" value="YvaQ-like_sensor"/>
</dbReference>
<dbReference type="InterPro" id="IPR024478">
    <property type="entry name" value="HlyB_4HB_MCP"/>
</dbReference>
<evidence type="ECO:0000256" key="6">
    <source>
        <dbReference type="SAM" id="Phobius"/>
    </source>
</evidence>
<comment type="similarity">
    <text evidence="4">Belongs to the methyl-accepting chemotaxis (MCP) protein family.</text>
</comment>
<dbReference type="InterPro" id="IPR004089">
    <property type="entry name" value="MCPsignal_dom"/>
</dbReference>
<proteinExistence type="inferred from homology"/>
<feature type="transmembrane region" description="Helical" evidence="6">
    <location>
        <begin position="189"/>
        <end position="212"/>
    </location>
</feature>
<keyword evidence="2" id="KW-0997">Cell inner membrane</keyword>
<dbReference type="SUPFAM" id="SSF58104">
    <property type="entry name" value="Methyl-accepting chemotaxis protein (MCP) signaling domain"/>
    <property type="match status" value="1"/>
</dbReference>
<dbReference type="RefSeq" id="WP_163682964.1">
    <property type="nucleotide sequence ID" value="NZ_JAAIYP010000046.1"/>
</dbReference>
<dbReference type="Gene3D" id="1.10.287.950">
    <property type="entry name" value="Methyl-accepting chemotaxis protein"/>
    <property type="match status" value="1"/>
</dbReference>
<feature type="domain" description="Methyl-accepting transducer" evidence="7">
    <location>
        <begin position="307"/>
        <end position="529"/>
    </location>
</feature>
<protein>
    <submittedName>
        <fullName evidence="10">HAMP domain-containing protein</fullName>
    </submittedName>
</protein>
<dbReference type="PROSITE" id="PS50192">
    <property type="entry name" value="T_SNARE"/>
    <property type="match status" value="1"/>
</dbReference>
<dbReference type="PROSITE" id="PS50111">
    <property type="entry name" value="CHEMOTAXIS_TRANSDUC_2"/>
    <property type="match status" value="1"/>
</dbReference>
<dbReference type="InterPro" id="IPR000727">
    <property type="entry name" value="T_SNARE_dom"/>
</dbReference>
<evidence type="ECO:0000256" key="5">
    <source>
        <dbReference type="PROSITE-ProRule" id="PRU00284"/>
    </source>
</evidence>
<feature type="domain" description="T-SNARE coiled-coil homology" evidence="8">
    <location>
        <begin position="459"/>
        <end position="521"/>
    </location>
</feature>
<dbReference type="CDD" id="cd19411">
    <property type="entry name" value="MCP2201-like_sensor"/>
    <property type="match status" value="1"/>
</dbReference>
<dbReference type="Pfam" id="PF12729">
    <property type="entry name" value="4HB_MCP_1"/>
    <property type="match status" value="1"/>
</dbReference>
<dbReference type="GO" id="GO:0006935">
    <property type="term" value="P:chemotaxis"/>
    <property type="evidence" value="ECO:0007669"/>
    <property type="project" value="InterPro"/>
</dbReference>
<dbReference type="Proteomes" id="UP000480684">
    <property type="component" value="Unassembled WGS sequence"/>
</dbReference>
<dbReference type="GO" id="GO:0007165">
    <property type="term" value="P:signal transduction"/>
    <property type="evidence" value="ECO:0007669"/>
    <property type="project" value="UniProtKB-KW"/>
</dbReference>
<evidence type="ECO:0000256" key="4">
    <source>
        <dbReference type="ARBA" id="ARBA00029447"/>
    </source>
</evidence>
<accession>A0A7C9QWI8</accession>
<dbReference type="PRINTS" id="PR00260">
    <property type="entry name" value="CHEMTRNSDUCR"/>
</dbReference>
<sequence length="563" mass="58623">MSAFLQNLKIAQKLALAFGALLLLTLALAGLSLSGARTINKAGTEISRTWLPSVQKSAEIGQYLSDHRRNVLAHVLSTDEATMASYEKVLADYTPRLQAAIRDYEGMIVLPEERRLHGAIVSATATYLSESEKVLNLSRQNQNAQARDLAMGQARDAYFQVASSAEKLIKLNADEAARLADEADATYNMVLLEIGAIAALVTVLTVVALIVLRGTIARPVVQISQSMAVLANGDKSVAIPGIGRRDELGGMADAVQVFKDNMIRADAMAAEQEAQRAARERRAQTIETLTGRFQDTVGGLLQAIASAAGQMENTAQGMSATAAQTNNQAMTVASATEQASANVQTVATAAEELSSSIAEIGRQVEQSSRIAAATADEARKTDNTVKSLAEASARIGEVVNLINDIASQTNLLALNATIEAARAGDAGKGFAVVAGEVKSLANQTARATDEIGAQIGAVQSATQQAVVAIAQIVTRIDEMTHIAASIASAVEEQSAATNEIARNVQQAAAGTQEVATAITGVTQAASETGQAAGEVLGAAKSLNTQADGLRSSINGFLDGVRTA</sequence>
<evidence type="ECO:0000256" key="3">
    <source>
        <dbReference type="ARBA" id="ARBA00023224"/>
    </source>
</evidence>
<evidence type="ECO:0000259" key="7">
    <source>
        <dbReference type="PROSITE" id="PS50111"/>
    </source>
</evidence>
<evidence type="ECO:0000256" key="2">
    <source>
        <dbReference type="ARBA" id="ARBA00022519"/>
    </source>
</evidence>
<dbReference type="Pfam" id="PF00672">
    <property type="entry name" value="HAMP"/>
    <property type="match status" value="1"/>
</dbReference>
<dbReference type="SMART" id="SM00304">
    <property type="entry name" value="HAMP"/>
    <property type="match status" value="2"/>
</dbReference>
<keyword evidence="6" id="KW-0472">Membrane</keyword>
<dbReference type="PROSITE" id="PS50885">
    <property type="entry name" value="HAMP"/>
    <property type="match status" value="1"/>
</dbReference>
<dbReference type="Pfam" id="PF00015">
    <property type="entry name" value="MCPsignal"/>
    <property type="match status" value="1"/>
</dbReference>
<dbReference type="InterPro" id="IPR004090">
    <property type="entry name" value="Chemotax_Me-accpt_rcpt"/>
</dbReference>
<dbReference type="EMBL" id="JAAIYP010000046">
    <property type="protein sequence ID" value="NFV82177.1"/>
    <property type="molecule type" value="Genomic_DNA"/>
</dbReference>
<keyword evidence="6" id="KW-1133">Transmembrane helix</keyword>
<evidence type="ECO:0000256" key="1">
    <source>
        <dbReference type="ARBA" id="ARBA00004429"/>
    </source>
</evidence>
<evidence type="ECO:0000259" key="9">
    <source>
        <dbReference type="PROSITE" id="PS50885"/>
    </source>
</evidence>
<gene>
    <name evidence="10" type="ORF">G4223_18875</name>
</gene>
<comment type="caution">
    <text evidence="10">The sequence shown here is derived from an EMBL/GenBank/DDBJ whole genome shotgun (WGS) entry which is preliminary data.</text>
</comment>
<comment type="subcellular location">
    <subcellularLocation>
        <location evidence="1">Cell inner membrane</location>
        <topology evidence="1">Multi-pass membrane protein</topology>
    </subcellularLocation>
</comment>
<evidence type="ECO:0000313" key="10">
    <source>
        <dbReference type="EMBL" id="NFV82177.1"/>
    </source>
</evidence>
<dbReference type="SMART" id="SM00283">
    <property type="entry name" value="MA"/>
    <property type="match status" value="1"/>
</dbReference>
<organism evidence="10 11">
    <name type="scientific">Magnetospirillum aberrantis SpK</name>
    <dbReference type="NCBI Taxonomy" id="908842"/>
    <lineage>
        <taxon>Bacteria</taxon>
        <taxon>Pseudomonadati</taxon>
        <taxon>Pseudomonadota</taxon>
        <taxon>Alphaproteobacteria</taxon>
        <taxon>Rhodospirillales</taxon>
        <taxon>Rhodospirillaceae</taxon>
        <taxon>Magnetospirillum</taxon>
    </lineage>
</organism>
<evidence type="ECO:0000259" key="8">
    <source>
        <dbReference type="PROSITE" id="PS50192"/>
    </source>
</evidence>
<dbReference type="PANTHER" id="PTHR32089:SF112">
    <property type="entry name" value="LYSOZYME-LIKE PROTEIN-RELATED"/>
    <property type="match status" value="1"/>
</dbReference>
<dbReference type="InterPro" id="IPR003660">
    <property type="entry name" value="HAMP_dom"/>
</dbReference>
<keyword evidence="6" id="KW-0812">Transmembrane</keyword>
<keyword evidence="3 5" id="KW-0807">Transducer</keyword>
<dbReference type="GO" id="GO:0005886">
    <property type="term" value="C:plasma membrane"/>
    <property type="evidence" value="ECO:0007669"/>
    <property type="project" value="UniProtKB-SubCell"/>
</dbReference>
<dbReference type="AlphaFoldDB" id="A0A7C9QWI8"/>
<dbReference type="GO" id="GO:0004888">
    <property type="term" value="F:transmembrane signaling receptor activity"/>
    <property type="evidence" value="ECO:0007669"/>
    <property type="project" value="InterPro"/>
</dbReference>
<feature type="domain" description="HAMP" evidence="9">
    <location>
        <begin position="214"/>
        <end position="267"/>
    </location>
</feature>
<keyword evidence="2" id="KW-1003">Cell membrane</keyword>
<dbReference type="PANTHER" id="PTHR32089">
    <property type="entry name" value="METHYL-ACCEPTING CHEMOTAXIS PROTEIN MCPB"/>
    <property type="match status" value="1"/>
</dbReference>
<name>A0A7C9QWI8_9PROT</name>
<reference evidence="10 11" key="1">
    <citation type="submission" date="2020-02" db="EMBL/GenBank/DDBJ databases">
        <authorList>
            <person name="Dziuba M."/>
            <person name="Kuznetsov B."/>
            <person name="Mardanov A."/>
            <person name="Ravin N."/>
            <person name="Grouzdev D."/>
        </authorList>
    </citation>
    <scope>NUCLEOTIDE SEQUENCE [LARGE SCALE GENOMIC DNA]</scope>
    <source>
        <strain evidence="10 11">SpK</strain>
    </source>
</reference>